<dbReference type="SMART" id="SM00228">
    <property type="entry name" value="PDZ"/>
    <property type="match status" value="1"/>
</dbReference>
<dbReference type="InterPro" id="IPR036034">
    <property type="entry name" value="PDZ_sf"/>
</dbReference>
<comment type="caution">
    <text evidence="8">The sequence shown here is derived from an EMBL/GenBank/DDBJ whole genome shotgun (WGS) entry which is preliminary data.</text>
</comment>
<dbReference type="EMBL" id="JAACNH010000002">
    <property type="protein sequence ID" value="KAG8451291.1"/>
    <property type="molecule type" value="Genomic_DNA"/>
</dbReference>
<keyword evidence="2" id="KW-0597">Phosphoprotein</keyword>
<dbReference type="CDD" id="cd09511">
    <property type="entry name" value="SAM_CNK1_2_3-suppressor"/>
    <property type="match status" value="1"/>
</dbReference>
<dbReference type="PROSITE" id="PS51290">
    <property type="entry name" value="CRIC"/>
    <property type="match status" value="1"/>
</dbReference>
<evidence type="ECO:0008006" key="10">
    <source>
        <dbReference type="Google" id="ProtNLM"/>
    </source>
</evidence>
<dbReference type="PROSITE" id="PS50105">
    <property type="entry name" value="SAM_DOMAIN"/>
    <property type="match status" value="1"/>
</dbReference>
<feature type="compositionally biased region" description="Acidic residues" evidence="3">
    <location>
        <begin position="847"/>
        <end position="856"/>
    </location>
</feature>
<dbReference type="InterPro" id="IPR001478">
    <property type="entry name" value="PDZ"/>
</dbReference>
<evidence type="ECO:0000313" key="8">
    <source>
        <dbReference type="EMBL" id="KAG8451291.1"/>
    </source>
</evidence>
<dbReference type="InterPro" id="IPR001660">
    <property type="entry name" value="SAM"/>
</dbReference>
<feature type="domain" description="SAM" evidence="5">
    <location>
        <begin position="7"/>
        <end position="70"/>
    </location>
</feature>
<dbReference type="SUPFAM" id="SSF50156">
    <property type="entry name" value="PDZ domain-like"/>
    <property type="match status" value="1"/>
</dbReference>
<feature type="compositionally biased region" description="Polar residues" evidence="3">
    <location>
        <begin position="397"/>
        <end position="411"/>
    </location>
</feature>
<dbReference type="Pfam" id="PF10534">
    <property type="entry name" value="CRIC_ras_sig"/>
    <property type="match status" value="1"/>
</dbReference>
<dbReference type="Gene3D" id="2.30.42.10">
    <property type="match status" value="1"/>
</dbReference>
<dbReference type="InterPro" id="IPR013761">
    <property type="entry name" value="SAM/pointed_sf"/>
</dbReference>
<reference evidence="8" key="1">
    <citation type="thesis" date="2020" institute="ProQuest LLC" country="789 East Eisenhower Parkway, Ann Arbor, MI, USA">
        <title>Comparative Genomics and Chromosome Evolution.</title>
        <authorList>
            <person name="Mudd A.B."/>
        </authorList>
    </citation>
    <scope>NUCLEOTIDE SEQUENCE</scope>
    <source>
        <strain evidence="8">Female2</strain>
        <tissue evidence="8">Blood</tissue>
    </source>
</reference>
<feature type="region of interest" description="Disordered" evidence="3">
    <location>
        <begin position="397"/>
        <end position="447"/>
    </location>
</feature>
<evidence type="ECO:0000256" key="3">
    <source>
        <dbReference type="SAM" id="MobiDB-lite"/>
    </source>
</evidence>
<gene>
    <name evidence="8" type="ORF">GDO86_003496</name>
</gene>
<dbReference type="InterPro" id="IPR049628">
    <property type="entry name" value="CNK1-3_SAM"/>
</dbReference>
<accession>A0A8T2K9N2</accession>
<evidence type="ECO:0000259" key="7">
    <source>
        <dbReference type="PROSITE" id="PS51290"/>
    </source>
</evidence>
<dbReference type="Pfam" id="PF00169">
    <property type="entry name" value="PH"/>
    <property type="match status" value="1"/>
</dbReference>
<dbReference type="Pfam" id="PF00595">
    <property type="entry name" value="PDZ"/>
    <property type="match status" value="1"/>
</dbReference>
<dbReference type="SMART" id="SM00233">
    <property type="entry name" value="PH"/>
    <property type="match status" value="1"/>
</dbReference>
<feature type="region of interest" description="Disordered" evidence="3">
    <location>
        <begin position="823"/>
        <end position="856"/>
    </location>
</feature>
<keyword evidence="9" id="KW-1185">Reference proteome</keyword>
<dbReference type="Gene3D" id="1.10.150.50">
    <property type="entry name" value="Transcription Factor, Ets-1"/>
    <property type="match status" value="1"/>
</dbReference>
<feature type="domain" description="PH" evidence="4">
    <location>
        <begin position="558"/>
        <end position="657"/>
    </location>
</feature>
<evidence type="ECO:0000313" key="9">
    <source>
        <dbReference type="Proteomes" id="UP000812440"/>
    </source>
</evidence>
<dbReference type="PROSITE" id="PS50106">
    <property type="entry name" value="PDZ"/>
    <property type="match status" value="1"/>
</dbReference>
<dbReference type="SUPFAM" id="SSF47769">
    <property type="entry name" value="SAM/Pointed domain"/>
    <property type="match status" value="1"/>
</dbReference>
<name>A0A8T2K9N2_9PIPI</name>
<feature type="region of interest" description="Disordered" evidence="3">
    <location>
        <begin position="697"/>
        <end position="716"/>
    </location>
</feature>
<dbReference type="PANTHER" id="PTHR12844:SF10">
    <property type="entry name" value="CONNECTOR ENHANCER OF KINASE SUPPRESSOR OF RAS 1"/>
    <property type="match status" value="1"/>
</dbReference>
<dbReference type="InterPro" id="IPR051566">
    <property type="entry name" value="CNKSR"/>
</dbReference>
<proteinExistence type="inferred from homology"/>
<feature type="compositionally biased region" description="Basic residues" evidence="3">
    <location>
        <begin position="534"/>
        <end position="544"/>
    </location>
</feature>
<evidence type="ECO:0000259" key="5">
    <source>
        <dbReference type="PROSITE" id="PS50105"/>
    </source>
</evidence>
<evidence type="ECO:0000256" key="2">
    <source>
        <dbReference type="ARBA" id="ARBA00022553"/>
    </source>
</evidence>
<dbReference type="OrthoDB" id="2157866at2759"/>
<dbReference type="PANTHER" id="PTHR12844">
    <property type="entry name" value="CONNECTOR ENCHANCER OF KINASE SUPPRESSOR OF RAS"/>
    <property type="match status" value="1"/>
</dbReference>
<dbReference type="InterPro" id="IPR001849">
    <property type="entry name" value="PH_domain"/>
</dbReference>
<feature type="region of interest" description="Disordered" evidence="3">
    <location>
        <begin position="345"/>
        <end position="379"/>
    </location>
</feature>
<feature type="domain" description="CRIC" evidence="7">
    <location>
        <begin position="78"/>
        <end position="171"/>
    </location>
</feature>
<evidence type="ECO:0000256" key="1">
    <source>
        <dbReference type="ARBA" id="ARBA00009498"/>
    </source>
</evidence>
<feature type="domain" description="PDZ" evidence="6">
    <location>
        <begin position="208"/>
        <end position="290"/>
    </location>
</feature>
<dbReference type="PROSITE" id="PS50003">
    <property type="entry name" value="PH_DOMAIN"/>
    <property type="match status" value="1"/>
</dbReference>
<feature type="region of interest" description="Disordered" evidence="3">
    <location>
        <begin position="521"/>
        <end position="544"/>
    </location>
</feature>
<evidence type="ECO:0000259" key="4">
    <source>
        <dbReference type="PROSITE" id="PS50003"/>
    </source>
</evidence>
<feature type="region of interest" description="Disordered" evidence="3">
    <location>
        <begin position="660"/>
        <end position="686"/>
    </location>
</feature>
<dbReference type="CDD" id="cd06748">
    <property type="entry name" value="PDZ_CNK1_2_3-like"/>
    <property type="match status" value="1"/>
</dbReference>
<dbReference type="SMART" id="SM00454">
    <property type="entry name" value="SAM"/>
    <property type="match status" value="1"/>
</dbReference>
<comment type="similarity">
    <text evidence="1">Belongs to the CNKSR family.</text>
</comment>
<sequence length="856" mass="95499">MEPVSAWTPDTVICYLRGLDSSLQGYPFLEWNLTGNKLLCLSPQHLNTLGVRRIGHQEIILEAVEQLCALQYELYSESLRSLTDKLYGVSRTLWTHILGMRKVVSHSLAVTLFPTPKQLACIIDIVSAARGLFCWLNRYLFTCLNDYSACRDVIGLCIELAESLHKDWSDVQVENRVVSICQNICGICENILDCSPESLLNQTATLETVQIKPDLPQYNLGIEIKSTSSGQHFVWKKTDETPAGRCEKILPGDEVIEVNGQVVVGWTRKNLVEKLRENSDGVILVLKKVSIASSPLCPVLPSYNNPYSNTALTARSEQALPDKNHSAPATPTHCTPLLANPCNTSPLMSNKMSYHDKTSSKNTQKPGSTYTKENSHTTSSGMYPWSPTFWESASSIFPLSPTSPQSSNKCTTPKEKQTLSNSETEILQQNSQNTSRPRSGSDSFTTPSASPAYSYLLAGILRPTLSDSNLKVSTNIAASTATSVSAEEVGEKTPETVREENLISKSQNNIKSPQVAVTKINNKQTQHGKEKSPGTHRKRKGVATKLSRRRVSCRDLGDPDCDGWLWKKKENAGFMSQRWKNCWCVLKGDRLYWYNAQQDEKALGLVNVSSYTLESIQEPKKKYAFQLCHRTYKPFVFAANNLADMSKWVARLVAALSKHKTSPSSSHTREEDCYSETEAEEQDEDHLKTQELVKNELVQSQNKKSPEMSPPTAETGASAEVLVDVQQGNDTLESLLSCLQQGGVSLIGTKTAFTRDEYRSSFIRRNKNPEINRKAHTLRALQSTLKAKLLELEALNQILETPNLTSIIYQKWKSDHVQLYETLGTGPKTRDEGGDTWRNPESSGEEKAEEEVEEMV</sequence>
<organism evidence="8 9">
    <name type="scientific">Hymenochirus boettgeri</name>
    <name type="common">Congo dwarf clawed frog</name>
    <dbReference type="NCBI Taxonomy" id="247094"/>
    <lineage>
        <taxon>Eukaryota</taxon>
        <taxon>Metazoa</taxon>
        <taxon>Chordata</taxon>
        <taxon>Craniata</taxon>
        <taxon>Vertebrata</taxon>
        <taxon>Euteleostomi</taxon>
        <taxon>Amphibia</taxon>
        <taxon>Batrachia</taxon>
        <taxon>Anura</taxon>
        <taxon>Pipoidea</taxon>
        <taxon>Pipidae</taxon>
        <taxon>Pipinae</taxon>
        <taxon>Hymenochirus</taxon>
    </lineage>
</organism>
<dbReference type="Proteomes" id="UP000812440">
    <property type="component" value="Chromosome 2"/>
</dbReference>
<feature type="compositionally biased region" description="Polar residues" evidence="3">
    <location>
        <begin position="360"/>
        <end position="379"/>
    </location>
</feature>
<dbReference type="SUPFAM" id="SSF50729">
    <property type="entry name" value="PH domain-like"/>
    <property type="match status" value="1"/>
</dbReference>
<evidence type="ECO:0000259" key="6">
    <source>
        <dbReference type="PROSITE" id="PS50106"/>
    </source>
</evidence>
<dbReference type="CDD" id="cd01260">
    <property type="entry name" value="PH_CNK_mammalian-like"/>
    <property type="match status" value="1"/>
</dbReference>
<dbReference type="Gene3D" id="2.30.29.30">
    <property type="entry name" value="Pleckstrin-homology domain (PH domain)/Phosphotyrosine-binding domain (PTB)"/>
    <property type="match status" value="1"/>
</dbReference>
<dbReference type="InterPro" id="IPR017874">
    <property type="entry name" value="CRIC_domain"/>
</dbReference>
<dbReference type="AlphaFoldDB" id="A0A8T2K9N2"/>
<feature type="compositionally biased region" description="Polar residues" evidence="3">
    <location>
        <begin position="418"/>
        <end position="447"/>
    </location>
</feature>
<protein>
    <recommendedName>
        <fullName evidence="10">Connector enhancer of kinase suppressor of ras 1</fullName>
    </recommendedName>
</protein>
<feature type="compositionally biased region" description="Acidic residues" evidence="3">
    <location>
        <begin position="673"/>
        <end position="684"/>
    </location>
</feature>
<dbReference type="InterPro" id="IPR011993">
    <property type="entry name" value="PH-like_dom_sf"/>
</dbReference>